<protein>
    <submittedName>
        <fullName evidence="8">Reticulon family protein</fullName>
    </submittedName>
</protein>
<keyword evidence="4" id="KW-1133">Transmembrane helix</keyword>
<keyword evidence="5" id="KW-0472">Membrane</keyword>
<name>A0A2U1L595_ARTAN</name>
<dbReference type="InterPro" id="IPR003388">
    <property type="entry name" value="Reticulon"/>
</dbReference>
<evidence type="ECO:0000256" key="3">
    <source>
        <dbReference type="ARBA" id="ARBA00022824"/>
    </source>
</evidence>
<dbReference type="Proteomes" id="UP000245207">
    <property type="component" value="Unassembled WGS sequence"/>
</dbReference>
<evidence type="ECO:0000256" key="1">
    <source>
        <dbReference type="ARBA" id="ARBA00004477"/>
    </source>
</evidence>
<keyword evidence="3" id="KW-0256">Endoplasmic reticulum</keyword>
<dbReference type="OrthoDB" id="783438at2759"/>
<feature type="region of interest" description="Disordered" evidence="6">
    <location>
        <begin position="139"/>
        <end position="162"/>
    </location>
</feature>
<feature type="region of interest" description="Disordered" evidence="6">
    <location>
        <begin position="1"/>
        <end position="33"/>
    </location>
</feature>
<dbReference type="InterPro" id="IPR044647">
    <property type="entry name" value="RTNLB17/18/21"/>
</dbReference>
<evidence type="ECO:0000256" key="4">
    <source>
        <dbReference type="ARBA" id="ARBA00022989"/>
    </source>
</evidence>
<feature type="compositionally biased region" description="Polar residues" evidence="6">
    <location>
        <begin position="10"/>
        <end position="33"/>
    </location>
</feature>
<dbReference type="AlphaFoldDB" id="A0A2U1L595"/>
<feature type="region of interest" description="Disordered" evidence="6">
    <location>
        <begin position="97"/>
        <end position="116"/>
    </location>
</feature>
<comment type="subcellular location">
    <subcellularLocation>
        <location evidence="1">Endoplasmic reticulum membrane</location>
        <topology evidence="1">Multi-pass membrane protein</topology>
    </subcellularLocation>
</comment>
<gene>
    <name evidence="8" type="ORF">CTI12_AA528770</name>
</gene>
<evidence type="ECO:0000313" key="9">
    <source>
        <dbReference type="Proteomes" id="UP000245207"/>
    </source>
</evidence>
<dbReference type="Pfam" id="PF02453">
    <property type="entry name" value="Reticulon"/>
    <property type="match status" value="1"/>
</dbReference>
<dbReference type="PANTHER" id="PTHR46626:SF2">
    <property type="entry name" value="RETICULON-LIKE PROTEIN B17"/>
    <property type="match status" value="1"/>
</dbReference>
<keyword evidence="2" id="KW-0812">Transmembrane</keyword>
<sequence>MDSPPPYTKHTPQSDTKTRTKSASRLARTSSQEPITALSLDLVSYSPKNTISPKPTNPLSLHDLLLLSPSPGAKRSKNRVDLCEEVSDAYGSRRRCKNRFGNVGSPRNGRRSRRRIEQEIREDKELVLGDELVVANKVKKRRHSGRSKKDKSSSCQSIPSPKGGDDDYGYDFDRIGLFVNDLIMWNDVAKSTLWFGFGSLCFLSSCFTTGVTFRNGAVSKREVRLKEDDILRAARVVLPAVNFAISKARELFSGEPSMTLKVAPLLLLGSEYGHIVTFKRLCALGFFIGFTGPKLYSLYSKQICSKGESLKARIMEAWGGCSHKKIVAGSAITAFWNLTSIKTRIFAAFISLVIFRCYRQQLPLNVEEEEEGQQQEKTLTLVETKKVE</sequence>
<comment type="caution">
    <text evidence="8">The sequence shown here is derived from an EMBL/GenBank/DDBJ whole genome shotgun (WGS) entry which is preliminary data.</text>
</comment>
<feature type="domain" description="Reticulon" evidence="7">
    <location>
        <begin position="219"/>
        <end position="304"/>
    </location>
</feature>
<accession>A0A2U1L595</accession>
<evidence type="ECO:0000256" key="2">
    <source>
        <dbReference type="ARBA" id="ARBA00022692"/>
    </source>
</evidence>
<evidence type="ECO:0000256" key="5">
    <source>
        <dbReference type="ARBA" id="ARBA00023136"/>
    </source>
</evidence>
<evidence type="ECO:0000259" key="7">
    <source>
        <dbReference type="Pfam" id="PF02453"/>
    </source>
</evidence>
<reference evidence="8 9" key="1">
    <citation type="journal article" date="2018" name="Mol. Plant">
        <title>The genome of Artemisia annua provides insight into the evolution of Asteraceae family and artemisinin biosynthesis.</title>
        <authorList>
            <person name="Shen Q."/>
            <person name="Zhang L."/>
            <person name="Liao Z."/>
            <person name="Wang S."/>
            <person name="Yan T."/>
            <person name="Shi P."/>
            <person name="Liu M."/>
            <person name="Fu X."/>
            <person name="Pan Q."/>
            <person name="Wang Y."/>
            <person name="Lv Z."/>
            <person name="Lu X."/>
            <person name="Zhang F."/>
            <person name="Jiang W."/>
            <person name="Ma Y."/>
            <person name="Chen M."/>
            <person name="Hao X."/>
            <person name="Li L."/>
            <person name="Tang Y."/>
            <person name="Lv G."/>
            <person name="Zhou Y."/>
            <person name="Sun X."/>
            <person name="Brodelius P.E."/>
            <person name="Rose J.K.C."/>
            <person name="Tang K."/>
        </authorList>
    </citation>
    <scope>NUCLEOTIDE SEQUENCE [LARGE SCALE GENOMIC DNA]</scope>
    <source>
        <strain evidence="9">cv. Huhao1</strain>
        <tissue evidence="8">Leaf</tissue>
    </source>
</reference>
<evidence type="ECO:0000256" key="6">
    <source>
        <dbReference type="SAM" id="MobiDB-lite"/>
    </source>
</evidence>
<dbReference type="EMBL" id="PKPP01011424">
    <property type="protein sequence ID" value="PWA44171.1"/>
    <property type="molecule type" value="Genomic_DNA"/>
</dbReference>
<evidence type="ECO:0000313" key="8">
    <source>
        <dbReference type="EMBL" id="PWA44171.1"/>
    </source>
</evidence>
<dbReference type="GO" id="GO:0005789">
    <property type="term" value="C:endoplasmic reticulum membrane"/>
    <property type="evidence" value="ECO:0007669"/>
    <property type="project" value="UniProtKB-SubCell"/>
</dbReference>
<keyword evidence="9" id="KW-1185">Reference proteome</keyword>
<dbReference type="PANTHER" id="PTHR46626">
    <property type="entry name" value="RETICULON-LIKE PROTEIN B17"/>
    <property type="match status" value="1"/>
</dbReference>
<proteinExistence type="predicted"/>
<organism evidence="8 9">
    <name type="scientific">Artemisia annua</name>
    <name type="common">Sweet wormwood</name>
    <dbReference type="NCBI Taxonomy" id="35608"/>
    <lineage>
        <taxon>Eukaryota</taxon>
        <taxon>Viridiplantae</taxon>
        <taxon>Streptophyta</taxon>
        <taxon>Embryophyta</taxon>
        <taxon>Tracheophyta</taxon>
        <taxon>Spermatophyta</taxon>
        <taxon>Magnoliopsida</taxon>
        <taxon>eudicotyledons</taxon>
        <taxon>Gunneridae</taxon>
        <taxon>Pentapetalae</taxon>
        <taxon>asterids</taxon>
        <taxon>campanulids</taxon>
        <taxon>Asterales</taxon>
        <taxon>Asteraceae</taxon>
        <taxon>Asteroideae</taxon>
        <taxon>Anthemideae</taxon>
        <taxon>Artemisiinae</taxon>
        <taxon>Artemisia</taxon>
    </lineage>
</organism>
<feature type="compositionally biased region" description="Basic residues" evidence="6">
    <location>
        <begin position="139"/>
        <end position="149"/>
    </location>
</feature>